<dbReference type="InterPro" id="IPR002110">
    <property type="entry name" value="Ankyrin_rpt"/>
</dbReference>
<dbReference type="SMART" id="SM00248">
    <property type="entry name" value="ANK"/>
    <property type="match status" value="4"/>
</dbReference>
<dbReference type="InterPro" id="IPR013785">
    <property type="entry name" value="Aldolase_TIM"/>
</dbReference>
<dbReference type="AlphaFoldDB" id="A0A1Q9EWZ8"/>
<keyword evidence="1" id="KW-0503">Monooxygenase</keyword>
<dbReference type="SUPFAM" id="SSF51412">
    <property type="entry name" value="Inosine monophosphate dehydrogenase (IMPDH)"/>
    <property type="match status" value="1"/>
</dbReference>
<dbReference type="PROSITE" id="PS50297">
    <property type="entry name" value="ANK_REP_REGION"/>
    <property type="match status" value="2"/>
</dbReference>
<dbReference type="GO" id="GO:0004497">
    <property type="term" value="F:monooxygenase activity"/>
    <property type="evidence" value="ECO:0007669"/>
    <property type="project" value="UniProtKB-KW"/>
</dbReference>
<dbReference type="PANTHER" id="PTHR32332">
    <property type="entry name" value="2-NITROPROPANE DIOXYGENASE"/>
    <property type="match status" value="1"/>
</dbReference>
<dbReference type="Pfam" id="PF03060">
    <property type="entry name" value="NMO"/>
    <property type="match status" value="1"/>
</dbReference>
<reference evidence="1 2" key="1">
    <citation type="submission" date="2016-02" db="EMBL/GenBank/DDBJ databases">
        <title>Genome analysis of coral dinoflagellate symbionts highlights evolutionary adaptations to a symbiotic lifestyle.</title>
        <authorList>
            <person name="Aranda M."/>
            <person name="Li Y."/>
            <person name="Liew Y.J."/>
            <person name="Baumgarten S."/>
            <person name="Simakov O."/>
            <person name="Wilson M."/>
            <person name="Piel J."/>
            <person name="Ashoor H."/>
            <person name="Bougouffa S."/>
            <person name="Bajic V.B."/>
            <person name="Ryu T."/>
            <person name="Ravasi T."/>
            <person name="Bayer T."/>
            <person name="Micklem G."/>
            <person name="Kim H."/>
            <person name="Bhak J."/>
            <person name="Lajeunesse T.C."/>
            <person name="Voolstra C.R."/>
        </authorList>
    </citation>
    <scope>NUCLEOTIDE SEQUENCE [LARGE SCALE GENOMIC DNA]</scope>
    <source>
        <strain evidence="1 2">CCMP2467</strain>
    </source>
</reference>
<name>A0A1Q9EWZ8_SYMMI</name>
<accession>A0A1Q9EWZ8</accession>
<protein>
    <submittedName>
        <fullName evidence="1">Nitronate monooxygenase</fullName>
    </submittedName>
</protein>
<dbReference type="EMBL" id="LSRX01000051">
    <property type="protein sequence ID" value="OLQ11939.1"/>
    <property type="molecule type" value="Genomic_DNA"/>
</dbReference>
<dbReference type="Gene3D" id="1.25.40.20">
    <property type="entry name" value="Ankyrin repeat-containing domain"/>
    <property type="match status" value="2"/>
</dbReference>
<dbReference type="Proteomes" id="UP000186817">
    <property type="component" value="Unassembled WGS sequence"/>
</dbReference>
<dbReference type="PANTHER" id="PTHR32332:SF20">
    <property type="entry name" value="2-NITROPROPANE DIOXYGENASE-LIKE PROTEIN"/>
    <property type="match status" value="1"/>
</dbReference>
<evidence type="ECO:0000313" key="2">
    <source>
        <dbReference type="Proteomes" id="UP000186817"/>
    </source>
</evidence>
<dbReference type="Pfam" id="PF00023">
    <property type="entry name" value="Ank"/>
    <property type="match status" value="1"/>
</dbReference>
<comment type="caution">
    <text evidence="1">The sequence shown here is derived from an EMBL/GenBank/DDBJ whole genome shotgun (WGS) entry which is preliminary data.</text>
</comment>
<organism evidence="1 2">
    <name type="scientific">Symbiodinium microadriaticum</name>
    <name type="common">Dinoflagellate</name>
    <name type="synonym">Zooxanthella microadriatica</name>
    <dbReference type="NCBI Taxonomy" id="2951"/>
    <lineage>
        <taxon>Eukaryota</taxon>
        <taxon>Sar</taxon>
        <taxon>Alveolata</taxon>
        <taxon>Dinophyceae</taxon>
        <taxon>Suessiales</taxon>
        <taxon>Symbiodiniaceae</taxon>
        <taxon>Symbiodinium</taxon>
    </lineage>
</organism>
<proteinExistence type="predicted"/>
<dbReference type="OrthoDB" id="412383at2759"/>
<gene>
    <name evidence="1" type="ORF">AK812_SmicGene4197</name>
</gene>
<dbReference type="SUPFAM" id="SSF48403">
    <property type="entry name" value="Ankyrin repeat"/>
    <property type="match status" value="1"/>
</dbReference>
<dbReference type="InterPro" id="IPR036770">
    <property type="entry name" value="Ankyrin_rpt-contain_sf"/>
</dbReference>
<sequence>MRFCSSGVDGRQLEHEMFFPMYVVKVSDFLQMEGAPESHDQLLQRGLLHVWRPGMFISGWEHRTQIHRVTYVKGDPVSFMGRQPAPEPLDLGRVSNGFLFFDWFAIPQITARQAGINEDITKSDAARAVRSIPAYVEAAELFIAVVPGSRHSSTGAECNYLSWMSRGWCRAELWCHVLSNKADTSLIVVKSAKDVQYMLSVALHRYVIADGKFTVEADRASVMEIGAVALNSKISHLSSLGRMTTYRYYVANREKFLSTPKKLWDESTFLHQFRFGSLSSAACERRGMNGLMCAVLAGDANMVRTLVRLGADVNQRVRGLAEFGYFDGETVIMAAVKAHQSADMLSLLIELKAEVQKPASNGLTTAALVQSPEQVHVLAGAKADLDRGAHPMFLRPLTGVATRASAETVAAMLSARCNPNPELGGIGHGPLHSLSIVAHTNADAAETTRLLLAHRADVNAQIRPRGRYRLLCAAARAACMVHGFKNSSTTIRVFASFSGLTPLGGAVLSGSETVAQILLEAGAKPIANDRGDTPEDLAVASQHEGVQCILSTVSFVRTTFPVRSVRAQEAGVDLIEIVGYEGSIAGGQPGDEVGAWVLLAKATSMLKVPVIAAGASGTGRQLAAALAMGAQGITMATRFLCTVEAPIDQKVKETLMSPEMDERSTTIVLGTLSNATRVFKNGVSKKIREIESQGDVDFSQVMPLASGSRTKKMWQETGDTEDAMWSCSQSIGLISDIPTCQDLLKRIVAEAEERLSVGMRCIVASKL</sequence>
<dbReference type="Gene3D" id="3.20.20.70">
    <property type="entry name" value="Aldolase class I"/>
    <property type="match status" value="1"/>
</dbReference>
<evidence type="ECO:0000313" key="1">
    <source>
        <dbReference type="EMBL" id="OLQ11939.1"/>
    </source>
</evidence>
<keyword evidence="1" id="KW-0560">Oxidoreductase</keyword>
<dbReference type="PROSITE" id="PS50088">
    <property type="entry name" value="ANK_REPEAT"/>
    <property type="match status" value="2"/>
</dbReference>
<keyword evidence="2" id="KW-1185">Reference proteome</keyword>